<name>A0A6P5ALY6_BRABE</name>
<dbReference type="SUPFAM" id="SSF52540">
    <property type="entry name" value="P-loop containing nucleoside triphosphate hydrolases"/>
    <property type="match status" value="1"/>
</dbReference>
<dbReference type="GeneID" id="109487626"/>
<feature type="compositionally biased region" description="Basic and acidic residues" evidence="1">
    <location>
        <begin position="33"/>
        <end position="72"/>
    </location>
</feature>
<dbReference type="Gene3D" id="3.40.50.300">
    <property type="entry name" value="P-loop containing nucleotide triphosphate hydrolases"/>
    <property type="match status" value="1"/>
</dbReference>
<keyword evidence="2" id="KW-1185">Reference proteome</keyword>
<dbReference type="AlphaFoldDB" id="A0A6P5ALY6"/>
<feature type="region of interest" description="Disordered" evidence="1">
    <location>
        <begin position="1"/>
        <end position="80"/>
    </location>
</feature>
<feature type="compositionally biased region" description="Basic and acidic residues" evidence="1">
    <location>
        <begin position="9"/>
        <end position="19"/>
    </location>
</feature>
<proteinExistence type="predicted"/>
<protein>
    <submittedName>
        <fullName evidence="3">Uncharacterized protein LOC109487626</fullName>
    </submittedName>
</protein>
<dbReference type="CDD" id="cd00882">
    <property type="entry name" value="Ras_like_GTPase"/>
    <property type="match status" value="1"/>
</dbReference>
<dbReference type="InterPro" id="IPR027417">
    <property type="entry name" value="P-loop_NTPase"/>
</dbReference>
<dbReference type="PANTHER" id="PTHR14241">
    <property type="entry name" value="INTERFERON-INDUCED PROTEIN 44"/>
    <property type="match status" value="1"/>
</dbReference>
<dbReference type="PANTHER" id="PTHR14241:SF35">
    <property type="entry name" value="SEPTIN-TYPE G DOMAIN-CONTAINING PROTEIN"/>
    <property type="match status" value="1"/>
</dbReference>
<dbReference type="RefSeq" id="XP_019647189.1">
    <property type="nucleotide sequence ID" value="XM_019791630.1"/>
</dbReference>
<accession>A0A6P5ALY6</accession>
<dbReference type="KEGG" id="bbel:109487626"/>
<dbReference type="OrthoDB" id="8954335at2759"/>
<gene>
    <name evidence="3" type="primary">LOC109487626</name>
</gene>
<organism evidence="2 3">
    <name type="scientific">Branchiostoma belcheri</name>
    <name type="common">Amphioxus</name>
    <dbReference type="NCBI Taxonomy" id="7741"/>
    <lineage>
        <taxon>Eukaryota</taxon>
        <taxon>Metazoa</taxon>
        <taxon>Chordata</taxon>
        <taxon>Cephalochordata</taxon>
        <taxon>Leptocardii</taxon>
        <taxon>Amphioxiformes</taxon>
        <taxon>Branchiostomatidae</taxon>
        <taxon>Branchiostoma</taxon>
    </lineage>
</organism>
<feature type="compositionally biased region" description="Acidic residues" evidence="1">
    <location>
        <begin position="20"/>
        <end position="32"/>
    </location>
</feature>
<evidence type="ECO:0000313" key="3">
    <source>
        <dbReference type="RefSeq" id="XP_019647189.1"/>
    </source>
</evidence>
<sequence length="415" mass="47738">MLKPFFGARTEEQDRWHDTYDEDEVMEAEDEVEREHDERRETERARRQQERAERDRREREERERREQQELTRKMTGQQRKLKEGLESYTVGSKVNIAKQGFDHVNIALFGPTGSGKSSFIQIAEKILLGKTTAITQSDATEGTVILQEFLTDKNFRLFDTRGFFDLNETMHQELDNILSGRIRPSQVILRREDDRESLPAGQALRTGSIPLQDRMHGVICILGHKDPKEYSNKMKDIRKSLKSEGYSPVGGLAFVNKTDFDNKEKRESLMAKMSGAMGSPRDRTYAFVNHILTETETSPESAVSVLEVLDTALIAAEGYIRVQQQRETYAKERAEPTIDAAHMSIRDFISQLAEEHHWGEERVKEVVQKLEDEDIYDVAGLKEFWGEVKSRLKVGMRSAVQTALSFQSDEQSSEN</sequence>
<reference evidence="3" key="1">
    <citation type="submission" date="2025-08" db="UniProtKB">
        <authorList>
            <consortium name="RefSeq"/>
        </authorList>
    </citation>
    <scope>IDENTIFICATION</scope>
    <source>
        <tissue evidence="3">Gonad</tissue>
    </source>
</reference>
<evidence type="ECO:0000313" key="2">
    <source>
        <dbReference type="Proteomes" id="UP000515135"/>
    </source>
</evidence>
<dbReference type="Proteomes" id="UP000515135">
    <property type="component" value="Unplaced"/>
</dbReference>
<evidence type="ECO:0000256" key="1">
    <source>
        <dbReference type="SAM" id="MobiDB-lite"/>
    </source>
</evidence>